<evidence type="ECO:0000259" key="2">
    <source>
        <dbReference type="Pfam" id="PF01498"/>
    </source>
</evidence>
<proteinExistence type="predicted"/>
<sequence>MVWLIHWSKDPITTSDTMDESGLPIGVPLICSFKEGGKYGPVNFRGDVSEGRAESRRLEVEPVYMGDLGGAVISLANRRIPLPAFEGRISLERSRRQTDPESTSGRAAKEAVQANEAVPAKEAVSATGAFLAKEAMAARKAASARKAVPASNAAKGMIPANDNYCCNSFPNTTAATLLVSLACPLTSGKAKRYCQRKGDPPEWWFSEGLWVVSKDEDAFSPRPNGGNPDSRGDSEYTSSWRLCAPSLLRTSDLSQRPSAATVSHRDLFLTLKMATSNSPQKFHAEVESGRLATDAGEIGSRVGRNQTTVMRICDRWMQEGSMDRRVRSHPPQCTTSRADRQIVRMAVTDRSVTSRTVAQPIQSVTHHPVSARTIRRRLQQNGLSARRPLLLRLPLTQNHRRLCRQWCDERRMWTAE</sequence>
<dbReference type="EMBL" id="CP092869">
    <property type="protein sequence ID" value="UYV70136.1"/>
    <property type="molecule type" value="Genomic_DNA"/>
</dbReference>
<evidence type="ECO:0000313" key="4">
    <source>
        <dbReference type="Proteomes" id="UP001235939"/>
    </source>
</evidence>
<keyword evidence="4" id="KW-1185">Reference proteome</keyword>
<reference evidence="3 4" key="1">
    <citation type="submission" date="2022-01" db="EMBL/GenBank/DDBJ databases">
        <title>A chromosomal length assembly of Cordylochernes scorpioides.</title>
        <authorList>
            <person name="Zeh D."/>
            <person name="Zeh J."/>
        </authorList>
    </citation>
    <scope>NUCLEOTIDE SEQUENCE [LARGE SCALE GENOMIC DNA]</scope>
    <source>
        <strain evidence="3">IN4F17</strain>
        <tissue evidence="3">Whole Body</tissue>
    </source>
</reference>
<dbReference type="Pfam" id="PF01498">
    <property type="entry name" value="HTH_Tnp_Tc3_2"/>
    <property type="match status" value="1"/>
</dbReference>
<feature type="domain" description="Transposase Tc1-like" evidence="2">
    <location>
        <begin position="339"/>
        <end position="409"/>
    </location>
</feature>
<gene>
    <name evidence="3" type="ORF">LAZ67_7001932</name>
</gene>
<dbReference type="Proteomes" id="UP001235939">
    <property type="component" value="Chromosome 07"/>
</dbReference>
<feature type="region of interest" description="Disordered" evidence="1">
    <location>
        <begin position="216"/>
        <end position="237"/>
    </location>
</feature>
<dbReference type="InterPro" id="IPR002492">
    <property type="entry name" value="Transposase_Tc1-like"/>
</dbReference>
<evidence type="ECO:0000313" key="3">
    <source>
        <dbReference type="EMBL" id="UYV70136.1"/>
    </source>
</evidence>
<evidence type="ECO:0000256" key="1">
    <source>
        <dbReference type="SAM" id="MobiDB-lite"/>
    </source>
</evidence>
<protein>
    <recommendedName>
        <fullName evidence="2">Transposase Tc1-like domain-containing protein</fullName>
    </recommendedName>
</protein>
<organism evidence="3 4">
    <name type="scientific">Cordylochernes scorpioides</name>
    <dbReference type="NCBI Taxonomy" id="51811"/>
    <lineage>
        <taxon>Eukaryota</taxon>
        <taxon>Metazoa</taxon>
        <taxon>Ecdysozoa</taxon>
        <taxon>Arthropoda</taxon>
        <taxon>Chelicerata</taxon>
        <taxon>Arachnida</taxon>
        <taxon>Pseudoscorpiones</taxon>
        <taxon>Cheliferoidea</taxon>
        <taxon>Chernetidae</taxon>
        <taxon>Cordylochernes</taxon>
    </lineage>
</organism>
<accession>A0ABY6KMQ4</accession>
<name>A0ABY6KMQ4_9ARAC</name>
<feature type="region of interest" description="Disordered" evidence="1">
    <location>
        <begin position="91"/>
        <end position="114"/>
    </location>
</feature>